<dbReference type="Pfam" id="PF12680">
    <property type="entry name" value="SnoaL_2"/>
    <property type="match status" value="1"/>
</dbReference>
<sequence length="151" mass="16665">MTPSPTASTDPRVAGLAAAYEGLTPASLPALLALYAETARFKDPFNEVHGRAAIARVFEHMFETLHEARFVVTVAVCQVDHAFLTWDFHCRRQPTVEALVIRGASHLVFDGDGRVAVHRDYWDAAEELYAKLPVLGALARWAQRRLRAPGG</sequence>
<dbReference type="Proteomes" id="UP001606301">
    <property type="component" value="Unassembled WGS sequence"/>
</dbReference>
<proteinExistence type="predicted"/>
<name>A0ABW7FPP9_9BURK</name>
<accession>A0ABW7FPP9</accession>
<evidence type="ECO:0000259" key="1">
    <source>
        <dbReference type="Pfam" id="PF12680"/>
    </source>
</evidence>
<dbReference type="EMBL" id="JBIGHW010000020">
    <property type="protein sequence ID" value="MFG6443323.1"/>
    <property type="molecule type" value="Genomic_DNA"/>
</dbReference>
<dbReference type="InterPro" id="IPR037401">
    <property type="entry name" value="SnoaL-like"/>
</dbReference>
<organism evidence="2 3">
    <name type="scientific">Pelomonas margarita</name>
    <dbReference type="NCBI Taxonomy" id="3299031"/>
    <lineage>
        <taxon>Bacteria</taxon>
        <taxon>Pseudomonadati</taxon>
        <taxon>Pseudomonadota</taxon>
        <taxon>Betaproteobacteria</taxon>
        <taxon>Burkholderiales</taxon>
        <taxon>Sphaerotilaceae</taxon>
        <taxon>Roseateles</taxon>
    </lineage>
</organism>
<dbReference type="InterPro" id="IPR032710">
    <property type="entry name" value="NTF2-like_dom_sf"/>
</dbReference>
<evidence type="ECO:0000313" key="3">
    <source>
        <dbReference type="Proteomes" id="UP001606301"/>
    </source>
</evidence>
<feature type="domain" description="SnoaL-like" evidence="1">
    <location>
        <begin position="18"/>
        <end position="118"/>
    </location>
</feature>
<protein>
    <submittedName>
        <fullName evidence="2">Nuclear transport factor 2 family protein</fullName>
    </submittedName>
</protein>
<evidence type="ECO:0000313" key="2">
    <source>
        <dbReference type="EMBL" id="MFG6443323.1"/>
    </source>
</evidence>
<dbReference type="Gene3D" id="3.10.450.50">
    <property type="match status" value="1"/>
</dbReference>
<dbReference type="RefSeq" id="WP_394401767.1">
    <property type="nucleotide sequence ID" value="NZ_JBIGHW010000020.1"/>
</dbReference>
<comment type="caution">
    <text evidence="2">The sequence shown here is derived from an EMBL/GenBank/DDBJ whole genome shotgun (WGS) entry which is preliminary data.</text>
</comment>
<gene>
    <name evidence="2" type="ORF">ACG0Z3_21750</name>
</gene>
<reference evidence="2 3" key="1">
    <citation type="submission" date="2024-08" db="EMBL/GenBank/DDBJ databases">
        <authorList>
            <person name="Lu H."/>
        </authorList>
    </citation>
    <scope>NUCLEOTIDE SEQUENCE [LARGE SCALE GENOMIC DNA]</scope>
    <source>
        <strain evidence="2 3">LKC17W</strain>
    </source>
</reference>
<dbReference type="SUPFAM" id="SSF54427">
    <property type="entry name" value="NTF2-like"/>
    <property type="match status" value="1"/>
</dbReference>
<keyword evidence="3" id="KW-1185">Reference proteome</keyword>